<dbReference type="PANTHER" id="PTHR30069">
    <property type="entry name" value="TONB-DEPENDENT OUTER MEMBRANE RECEPTOR"/>
    <property type="match status" value="1"/>
</dbReference>
<dbReference type="Proteomes" id="UP000566663">
    <property type="component" value="Unassembled WGS sequence"/>
</dbReference>
<dbReference type="AlphaFoldDB" id="A0A7W8MFZ6"/>
<evidence type="ECO:0000313" key="10">
    <source>
        <dbReference type="Proteomes" id="UP000566663"/>
    </source>
</evidence>
<keyword evidence="10" id="KW-1185">Reference proteome</keyword>
<dbReference type="GO" id="GO:0030246">
    <property type="term" value="F:carbohydrate binding"/>
    <property type="evidence" value="ECO:0007669"/>
    <property type="project" value="InterPro"/>
</dbReference>
<name>A0A7W8MFZ6_9CAUL</name>
<dbReference type="GO" id="GO:0044718">
    <property type="term" value="P:siderophore transmembrane transport"/>
    <property type="evidence" value="ECO:0007669"/>
    <property type="project" value="TreeGrafter"/>
</dbReference>
<dbReference type="EMBL" id="JACHFZ010000001">
    <property type="protein sequence ID" value="MBB5290622.1"/>
    <property type="molecule type" value="Genomic_DNA"/>
</dbReference>
<evidence type="ECO:0000256" key="4">
    <source>
        <dbReference type="ARBA" id="ARBA00022692"/>
    </source>
</evidence>
<evidence type="ECO:0000313" key="9">
    <source>
        <dbReference type="EMBL" id="MBB5290622.1"/>
    </source>
</evidence>
<accession>A0A7W8MFZ6</accession>
<dbReference type="PANTHER" id="PTHR30069:SF46">
    <property type="entry name" value="OAR PROTEIN"/>
    <property type="match status" value="1"/>
</dbReference>
<evidence type="ECO:0000256" key="2">
    <source>
        <dbReference type="ARBA" id="ARBA00022448"/>
    </source>
</evidence>
<evidence type="ECO:0000256" key="7">
    <source>
        <dbReference type="SAM" id="SignalP"/>
    </source>
</evidence>
<dbReference type="SUPFAM" id="SSF56935">
    <property type="entry name" value="Porins"/>
    <property type="match status" value="1"/>
</dbReference>
<dbReference type="Pfam" id="PF25183">
    <property type="entry name" value="OMP_b-brl_4"/>
    <property type="match status" value="2"/>
</dbReference>
<dbReference type="Gene3D" id="2.40.170.20">
    <property type="entry name" value="TonB-dependent receptor, beta-barrel domain"/>
    <property type="match status" value="1"/>
</dbReference>
<keyword evidence="4" id="KW-0812">Transmembrane</keyword>
<feature type="domain" description="TonB-dependent transporter Oar-like beta-barrel" evidence="8">
    <location>
        <begin position="341"/>
        <end position="928"/>
    </location>
</feature>
<evidence type="ECO:0000259" key="8">
    <source>
        <dbReference type="Pfam" id="PF25183"/>
    </source>
</evidence>
<dbReference type="InterPro" id="IPR039426">
    <property type="entry name" value="TonB-dep_rcpt-like"/>
</dbReference>
<evidence type="ECO:0000256" key="5">
    <source>
        <dbReference type="ARBA" id="ARBA00023136"/>
    </source>
</evidence>
<keyword evidence="6" id="KW-0998">Cell outer membrane</keyword>
<dbReference type="InterPro" id="IPR036942">
    <property type="entry name" value="Beta-barrel_TonB_sf"/>
</dbReference>
<dbReference type="Pfam" id="PF13620">
    <property type="entry name" value="CarboxypepD_reg"/>
    <property type="match status" value="1"/>
</dbReference>
<protein>
    <recommendedName>
        <fullName evidence="8">TonB-dependent transporter Oar-like beta-barrel domain-containing protein</fullName>
    </recommendedName>
</protein>
<dbReference type="RefSeq" id="WP_183251358.1">
    <property type="nucleotide sequence ID" value="NZ_BAAAFF010000003.1"/>
</dbReference>
<dbReference type="Gene3D" id="2.60.40.1120">
    <property type="entry name" value="Carboxypeptidase-like, regulatory domain"/>
    <property type="match status" value="1"/>
</dbReference>
<keyword evidence="3" id="KW-1134">Transmembrane beta strand</keyword>
<feature type="domain" description="TonB-dependent transporter Oar-like beta-barrel" evidence="8">
    <location>
        <begin position="253"/>
        <end position="322"/>
    </location>
</feature>
<feature type="chain" id="PRO_5031379902" description="TonB-dependent transporter Oar-like beta-barrel domain-containing protein" evidence="7">
    <location>
        <begin position="30"/>
        <end position="1013"/>
    </location>
</feature>
<dbReference type="InterPro" id="IPR057601">
    <property type="entry name" value="Oar-like_b-barrel"/>
</dbReference>
<comment type="caution">
    <text evidence="9">The sequence shown here is derived from an EMBL/GenBank/DDBJ whole genome shotgun (WGS) entry which is preliminary data.</text>
</comment>
<keyword evidence="7" id="KW-0732">Signal</keyword>
<reference evidence="9 10" key="1">
    <citation type="submission" date="2020-08" db="EMBL/GenBank/DDBJ databases">
        <title>Genomic Encyclopedia of Type Strains, Phase IV (KMG-IV): sequencing the most valuable type-strain genomes for metagenomic binning, comparative biology and taxonomic classification.</title>
        <authorList>
            <person name="Goeker M."/>
        </authorList>
    </citation>
    <scope>NUCLEOTIDE SEQUENCE [LARGE SCALE GENOMIC DNA]</scope>
    <source>
        <strain evidence="9 10">DSM 25335</strain>
    </source>
</reference>
<dbReference type="InterPro" id="IPR013784">
    <property type="entry name" value="Carb-bd-like_fold"/>
</dbReference>
<proteinExistence type="predicted"/>
<keyword evidence="5" id="KW-0472">Membrane</keyword>
<feature type="signal peptide" evidence="7">
    <location>
        <begin position="1"/>
        <end position="29"/>
    </location>
</feature>
<gene>
    <name evidence="9" type="ORF">HNQ67_000118</name>
</gene>
<dbReference type="GO" id="GO:0009279">
    <property type="term" value="C:cell outer membrane"/>
    <property type="evidence" value="ECO:0007669"/>
    <property type="project" value="UniProtKB-SubCell"/>
</dbReference>
<evidence type="ECO:0000256" key="3">
    <source>
        <dbReference type="ARBA" id="ARBA00022452"/>
    </source>
</evidence>
<dbReference type="SUPFAM" id="SSF49452">
    <property type="entry name" value="Starch-binding domain-like"/>
    <property type="match status" value="1"/>
</dbReference>
<evidence type="ECO:0000256" key="6">
    <source>
        <dbReference type="ARBA" id="ARBA00023237"/>
    </source>
</evidence>
<comment type="subcellular location">
    <subcellularLocation>
        <location evidence="1">Cell outer membrane</location>
        <topology evidence="1">Multi-pass membrane protein</topology>
    </subcellularLocation>
</comment>
<evidence type="ECO:0000256" key="1">
    <source>
        <dbReference type="ARBA" id="ARBA00004571"/>
    </source>
</evidence>
<sequence length="1013" mass="111538">MTRKSKQYLGAVSALAVALSLAAAGGAAAQVATSTIRGSVTDGGQAEAGAAIVARDVASGFTNRTTANSQGGYVLSGLRPGTYEITVTTTDGETTSEVVTIGIGQVGEVDLRIGGAAASGGGATEIAEVVVTGRRLVEVRTPEIATNVTTQQINTLPQINRNFLNFAALAPGVRVSQNEQEQTITAGGQRAESVNAFIDGASLKSNIIDGGIAGQDDSRGNPFPQAGIQEFRVVSQNFKAEYEQASSAIITAVTRSGTNEFHGEVFGTYRDQSFIEQDVFSARRGDEQPDLEVQQYGFALGGPIIRDTLHFFGTYERKEEGRAAAVNLGRQEPRFTNQFGQYIGTFAVPFEEDLYFGKLSWQPADDHLVDLSVTWRDEFDTRGIGGADSAERATELNQTTLTINGRHQWTTDTFVNELTVTQREYNYNPQPINFSSFGETYRLHTDTNPAPGFQPNFFGGDTILNLGGADSRQDIVDEVLTLRDDLTFNEIEWNGFHTIKIGGKFSRQNYQVTKEFGRNPLFYYDVDGRPELSGSTTVPYRVELGNAFPSVDLTNNVIGLYIQDDWQITDKLELNLGLRWDYEDNANNNDYVTPRSVVDGLNQWIASTNGGKPAGYAPSWFDINDYIATGDNRDPFTGAFQPRIGFSYDVFGDRSTVIFGGAGRYYDRVQFNFSFDEIVKPFDFRQNVFFSTTGAPPGVASGNAGDPILWQESYRTVAGLDALLDTIPARGEAFLLANDFEPPRTDQFNIGVRQRFGDWQTELTLAYGKTENEFTWQYLNRCREPTRPNDGNGYGDSGGFCGPDGTNPYRAYLVSDHNKEREFTALYLKADKPYTRDSGWGFNLAYTWSESLQNGGNDNFCFDCFSVETSPMRSSANDETHRIVANGILDLPWDFQLSGILTLGSGSPFNVFDGTGSQFYFRPYAGRPEKYGFIIPNAFAYRNLDLRLTKNFEAFSGHELSLFVDAINVFNFDNYSGFDGGTGSATNPNPNFGNPSSVLFPTRTFQVGMRYSF</sequence>
<organism evidence="9 10">
    <name type="scientific">Brevundimonas basaltis</name>
    <dbReference type="NCBI Taxonomy" id="472166"/>
    <lineage>
        <taxon>Bacteria</taxon>
        <taxon>Pseudomonadati</taxon>
        <taxon>Pseudomonadota</taxon>
        <taxon>Alphaproteobacteria</taxon>
        <taxon>Caulobacterales</taxon>
        <taxon>Caulobacteraceae</taxon>
        <taxon>Brevundimonas</taxon>
    </lineage>
</organism>
<dbReference type="GO" id="GO:0015344">
    <property type="term" value="F:siderophore uptake transmembrane transporter activity"/>
    <property type="evidence" value="ECO:0007669"/>
    <property type="project" value="TreeGrafter"/>
</dbReference>
<keyword evidence="2" id="KW-0813">Transport</keyword>